<evidence type="ECO:0000313" key="3">
    <source>
        <dbReference type="WBParaSite" id="Pan_g11597.t1"/>
    </source>
</evidence>
<feature type="region of interest" description="Disordered" evidence="1">
    <location>
        <begin position="93"/>
        <end position="139"/>
    </location>
</feature>
<dbReference type="Proteomes" id="UP000492821">
    <property type="component" value="Unassembled WGS sequence"/>
</dbReference>
<dbReference type="WBParaSite" id="Pan_g11597.t1">
    <property type="protein sequence ID" value="Pan_g11597.t1"/>
    <property type="gene ID" value="Pan_g11597"/>
</dbReference>
<feature type="region of interest" description="Disordered" evidence="1">
    <location>
        <begin position="1"/>
        <end position="49"/>
    </location>
</feature>
<dbReference type="AlphaFoldDB" id="A0A7E4ZQS9"/>
<protein>
    <submittedName>
        <fullName evidence="3">Transposase</fullName>
    </submittedName>
</protein>
<reference evidence="3" key="2">
    <citation type="submission" date="2020-10" db="UniProtKB">
        <authorList>
            <consortium name="WormBaseParasite"/>
        </authorList>
    </citation>
    <scope>IDENTIFICATION</scope>
</reference>
<reference evidence="2" key="1">
    <citation type="journal article" date="2013" name="Genetics">
        <title>The draft genome and transcriptome of Panagrellus redivivus are shaped by the harsh demands of a free-living lifestyle.</title>
        <authorList>
            <person name="Srinivasan J."/>
            <person name="Dillman A.R."/>
            <person name="Macchietto M.G."/>
            <person name="Heikkinen L."/>
            <person name="Lakso M."/>
            <person name="Fracchia K.M."/>
            <person name="Antoshechkin I."/>
            <person name="Mortazavi A."/>
            <person name="Wong G."/>
            <person name="Sternberg P.W."/>
        </authorList>
    </citation>
    <scope>NUCLEOTIDE SEQUENCE [LARGE SCALE GENOMIC DNA]</scope>
    <source>
        <strain evidence="2">MT8872</strain>
    </source>
</reference>
<name>A0A7E4ZQS9_PANRE</name>
<accession>A0A7E4ZQS9</accession>
<keyword evidence="2" id="KW-1185">Reference proteome</keyword>
<sequence>MPAATIKVALTSDVDYGKSRDEPKTVNQPKTRKRDEQKATRKRQHEKTLRNLNACGTGTVSIKAVLVDVHIRSVAPGHPLNNMPANGLALEVDGARRHQSPRSKHEMPVWQWQRSDSRYKYESKTAQPSVTPSMSPTSP</sequence>
<evidence type="ECO:0000256" key="1">
    <source>
        <dbReference type="SAM" id="MobiDB-lite"/>
    </source>
</evidence>
<evidence type="ECO:0000313" key="2">
    <source>
        <dbReference type="Proteomes" id="UP000492821"/>
    </source>
</evidence>
<feature type="compositionally biased region" description="Low complexity" evidence="1">
    <location>
        <begin position="128"/>
        <end position="139"/>
    </location>
</feature>
<organism evidence="2 3">
    <name type="scientific">Panagrellus redivivus</name>
    <name type="common">Microworm</name>
    <dbReference type="NCBI Taxonomy" id="6233"/>
    <lineage>
        <taxon>Eukaryota</taxon>
        <taxon>Metazoa</taxon>
        <taxon>Ecdysozoa</taxon>
        <taxon>Nematoda</taxon>
        <taxon>Chromadorea</taxon>
        <taxon>Rhabditida</taxon>
        <taxon>Tylenchina</taxon>
        <taxon>Panagrolaimomorpha</taxon>
        <taxon>Panagrolaimoidea</taxon>
        <taxon>Panagrolaimidae</taxon>
        <taxon>Panagrellus</taxon>
    </lineage>
</organism>
<proteinExistence type="predicted"/>
<feature type="compositionally biased region" description="Basic and acidic residues" evidence="1">
    <location>
        <begin position="15"/>
        <end position="24"/>
    </location>
</feature>